<reference evidence="2 3" key="1">
    <citation type="submission" date="2019-06" db="EMBL/GenBank/DDBJ databases">
        <title>Flavobacteriaceae Paucihalobacterium erythroidium CWB-1, complete genome.</title>
        <authorList>
            <person name="Wu S."/>
        </authorList>
    </citation>
    <scope>NUCLEOTIDE SEQUENCE [LARGE SCALE GENOMIC DNA]</scope>
    <source>
        <strain evidence="2 3">CWB-1</strain>
    </source>
</reference>
<dbReference type="Gene3D" id="2.40.160.60">
    <property type="entry name" value="Outer membrane protein transport protein (OMPP1/FadL/TodX)"/>
    <property type="match status" value="1"/>
</dbReference>
<accession>A0A506PPG8</accession>
<protein>
    <recommendedName>
        <fullName evidence="4">Long-chain fatty acid transport protein</fullName>
    </recommendedName>
</protein>
<gene>
    <name evidence="2" type="ORF">FJ651_01455</name>
</gene>
<keyword evidence="3" id="KW-1185">Reference proteome</keyword>
<sequence>MINKRLLQFLISFLSLFSCAQQGNYKFNNYGNRSILLGGNVTGSVSDIGLTYYNPARLTEIENTGFEFNAKAYQLSSLKVSNLFVEESNISSTNFDGVPSMAGGTFNLFGTRFAYSFISKSRADNNLSYNSDIIRDQILDIYPNTQAYRVTTNVRTRVKDDWFGLTWAKKMNQNFSLGISLFGSRYEYNGGSNVNHTIQSNENVAFYQNTVGFSQKSYGLFMKVGANYHVAKIDFGVNINLPYIELHSNGDFDYNKVISGATNEINQFYNYNYENLLAQRQEPLGISIGTGIPVGKGKLHLNLDYVNGLLIYDRLIIPNIEIGNSTSTEVLFKEERRDVVNFGAGIEIYINERFKSFASFTTDYNAFISNANIFDLSTEDSREINIGENFIHYSLGIDLKLNFASVILGTTYTNSTAKFVNPVDLNQSETNNSNQLAKINYKRWQFVVGLEIPLFEKNDAINKEK</sequence>
<evidence type="ECO:0000256" key="1">
    <source>
        <dbReference type="SAM" id="SignalP"/>
    </source>
</evidence>
<comment type="caution">
    <text evidence="2">The sequence shown here is derived from an EMBL/GenBank/DDBJ whole genome shotgun (WGS) entry which is preliminary data.</text>
</comment>
<dbReference type="RefSeq" id="WP_140988614.1">
    <property type="nucleotide sequence ID" value="NZ_VHIQ01000001.1"/>
</dbReference>
<dbReference type="Proteomes" id="UP000317332">
    <property type="component" value="Unassembled WGS sequence"/>
</dbReference>
<proteinExistence type="predicted"/>
<name>A0A506PPG8_9FLAO</name>
<feature type="signal peptide" evidence="1">
    <location>
        <begin position="1"/>
        <end position="20"/>
    </location>
</feature>
<dbReference type="OrthoDB" id="5385495at2"/>
<feature type="chain" id="PRO_5021312650" description="Long-chain fatty acid transport protein" evidence="1">
    <location>
        <begin position="21"/>
        <end position="465"/>
    </location>
</feature>
<evidence type="ECO:0000313" key="2">
    <source>
        <dbReference type="EMBL" id="TPV35604.1"/>
    </source>
</evidence>
<dbReference type="AlphaFoldDB" id="A0A506PPG8"/>
<evidence type="ECO:0000313" key="3">
    <source>
        <dbReference type="Proteomes" id="UP000317332"/>
    </source>
</evidence>
<keyword evidence="1" id="KW-0732">Signal</keyword>
<dbReference type="PROSITE" id="PS51257">
    <property type="entry name" value="PROKAR_LIPOPROTEIN"/>
    <property type="match status" value="1"/>
</dbReference>
<organism evidence="2 3">
    <name type="scientific">Paucihalobacter ruber</name>
    <dbReference type="NCBI Taxonomy" id="2567861"/>
    <lineage>
        <taxon>Bacteria</taxon>
        <taxon>Pseudomonadati</taxon>
        <taxon>Bacteroidota</taxon>
        <taxon>Flavobacteriia</taxon>
        <taxon>Flavobacteriales</taxon>
        <taxon>Flavobacteriaceae</taxon>
        <taxon>Paucihalobacter</taxon>
    </lineage>
</organism>
<dbReference type="EMBL" id="VHIQ01000001">
    <property type="protein sequence ID" value="TPV35604.1"/>
    <property type="molecule type" value="Genomic_DNA"/>
</dbReference>
<evidence type="ECO:0008006" key="4">
    <source>
        <dbReference type="Google" id="ProtNLM"/>
    </source>
</evidence>